<sequence>MEIGLRSSDGINSPMAHMLVFGQGEVRQRNASCTL</sequence>
<gene>
    <name evidence="1" type="ORF">SAMN05192548_1001352</name>
</gene>
<proteinExistence type="predicted"/>
<evidence type="ECO:0000313" key="1">
    <source>
        <dbReference type="EMBL" id="SHJ40961.1"/>
    </source>
</evidence>
<organism evidence="1 2">
    <name type="scientific">Paraburkholderia terricola</name>
    <dbReference type="NCBI Taxonomy" id="169427"/>
    <lineage>
        <taxon>Bacteria</taxon>
        <taxon>Pseudomonadati</taxon>
        <taxon>Pseudomonadota</taxon>
        <taxon>Betaproteobacteria</taxon>
        <taxon>Burkholderiales</taxon>
        <taxon>Burkholderiaceae</taxon>
        <taxon>Paraburkholderia</taxon>
    </lineage>
</organism>
<name>A0A1M6J347_9BURK</name>
<dbReference type="STRING" id="169427.SAMN05192548_1001352"/>
<evidence type="ECO:0000313" key="2">
    <source>
        <dbReference type="Proteomes" id="UP000184395"/>
    </source>
</evidence>
<accession>A0A1M6J347</accession>
<dbReference type="EMBL" id="FRAB01000001">
    <property type="protein sequence ID" value="SHJ40961.1"/>
    <property type="molecule type" value="Genomic_DNA"/>
</dbReference>
<protein>
    <submittedName>
        <fullName evidence="1">Uncharacterized protein</fullName>
    </submittedName>
</protein>
<dbReference type="Proteomes" id="UP000184395">
    <property type="component" value="Unassembled WGS sequence"/>
</dbReference>
<reference evidence="1 2" key="1">
    <citation type="submission" date="2016-11" db="EMBL/GenBank/DDBJ databases">
        <authorList>
            <person name="Jaros S."/>
            <person name="Januszkiewicz K."/>
            <person name="Wedrychowicz H."/>
        </authorList>
    </citation>
    <scope>NUCLEOTIDE SEQUENCE [LARGE SCALE GENOMIC DNA]</scope>
    <source>
        <strain evidence="1 2">LMG 20594</strain>
    </source>
</reference>
<dbReference type="AlphaFoldDB" id="A0A1M6J347"/>